<dbReference type="RefSeq" id="WP_263983691.1">
    <property type="nucleotide sequence ID" value="NZ_CAWNNC010000001.1"/>
</dbReference>
<evidence type="ECO:0000313" key="2">
    <source>
        <dbReference type="Proteomes" id="UP000232003"/>
    </source>
</evidence>
<name>A0A2K8SJB8_9NOSO</name>
<dbReference type="Proteomes" id="UP000232003">
    <property type="component" value="Chromosome"/>
</dbReference>
<proteinExistence type="predicted"/>
<dbReference type="EMBL" id="CP024785">
    <property type="protein sequence ID" value="AUB35440.1"/>
    <property type="molecule type" value="Genomic_DNA"/>
</dbReference>
<accession>A0A2K8SJB8</accession>
<dbReference type="AlphaFoldDB" id="A0A2K8SJB8"/>
<evidence type="ECO:0000313" key="1">
    <source>
        <dbReference type="EMBL" id="AUB35440.1"/>
    </source>
</evidence>
<gene>
    <name evidence="1" type="ORF">COO91_01320</name>
</gene>
<organism evidence="1 2">
    <name type="scientific">Nostoc flagelliforme CCNUN1</name>
    <dbReference type="NCBI Taxonomy" id="2038116"/>
    <lineage>
        <taxon>Bacteria</taxon>
        <taxon>Bacillati</taxon>
        <taxon>Cyanobacteriota</taxon>
        <taxon>Cyanophyceae</taxon>
        <taxon>Nostocales</taxon>
        <taxon>Nostocaceae</taxon>
        <taxon>Nostoc</taxon>
    </lineage>
</organism>
<reference evidence="1 2" key="1">
    <citation type="submission" date="2017-11" db="EMBL/GenBank/DDBJ databases">
        <title>Complete genome of a free-living desiccation-tolerant cyanobacterium and its photosynthetic adaptation to extreme terrestrial habitat.</title>
        <authorList>
            <person name="Shang J."/>
        </authorList>
    </citation>
    <scope>NUCLEOTIDE SEQUENCE [LARGE SCALE GENOMIC DNA]</scope>
    <source>
        <strain evidence="1 2">CCNUN1</strain>
    </source>
</reference>
<dbReference type="KEGG" id="nfl:COO91_01320"/>
<protein>
    <submittedName>
        <fullName evidence="1">Uncharacterized protein</fullName>
    </submittedName>
</protein>
<sequence length="40" mass="4556">MSSDGVPAMSQWRSQSPKFSKALEITLFSHSRKTIIEARF</sequence>
<keyword evidence="2" id="KW-1185">Reference proteome</keyword>